<gene>
    <name evidence="4" type="ORF">IAE60_06930</name>
</gene>
<dbReference type="CDD" id="cd04186">
    <property type="entry name" value="GT_2_like_c"/>
    <property type="match status" value="1"/>
</dbReference>
<evidence type="ECO:0000313" key="5">
    <source>
        <dbReference type="Proteomes" id="UP000515838"/>
    </source>
</evidence>
<feature type="domain" description="Glycosyltransferase 2-like" evidence="2">
    <location>
        <begin position="538"/>
        <end position="665"/>
    </location>
</feature>
<evidence type="ECO:0000259" key="2">
    <source>
        <dbReference type="Pfam" id="PF00535"/>
    </source>
</evidence>
<dbReference type="EMBL" id="CP060731">
    <property type="protein sequence ID" value="QNN79138.1"/>
    <property type="molecule type" value="Genomic_DNA"/>
</dbReference>
<evidence type="ECO:0000313" key="4">
    <source>
        <dbReference type="EMBL" id="QNN79138.1"/>
    </source>
</evidence>
<dbReference type="InterPro" id="IPR001173">
    <property type="entry name" value="Glyco_trans_2-like"/>
</dbReference>
<protein>
    <submittedName>
        <fullName evidence="4">Glycosyltransferase</fullName>
    </submittedName>
</protein>
<keyword evidence="1" id="KW-0175">Coiled coil</keyword>
<dbReference type="PANTHER" id="PTHR43179">
    <property type="entry name" value="RHAMNOSYLTRANSFERASE WBBL"/>
    <property type="match status" value="1"/>
</dbReference>
<dbReference type="Pfam" id="PF13847">
    <property type="entry name" value="Methyltransf_31"/>
    <property type="match status" value="1"/>
</dbReference>
<dbReference type="Gene3D" id="3.40.50.2000">
    <property type="entry name" value="Glycogen Phosphorylase B"/>
    <property type="match status" value="1"/>
</dbReference>
<feature type="domain" description="Methyltransferase" evidence="3">
    <location>
        <begin position="32"/>
        <end position="141"/>
    </location>
</feature>
<dbReference type="CDD" id="cd03801">
    <property type="entry name" value="GT4_PimA-like"/>
    <property type="match status" value="1"/>
</dbReference>
<dbReference type="InterPro" id="IPR029063">
    <property type="entry name" value="SAM-dependent_MTases_sf"/>
</dbReference>
<evidence type="ECO:0000256" key="1">
    <source>
        <dbReference type="SAM" id="Coils"/>
    </source>
</evidence>
<dbReference type="InterPro" id="IPR025714">
    <property type="entry name" value="Methyltranfer_dom"/>
</dbReference>
<dbReference type="PANTHER" id="PTHR43179:SF7">
    <property type="entry name" value="RHAMNOSYLTRANSFERASE WBBL"/>
    <property type="match status" value="1"/>
</dbReference>
<feature type="coiled-coil region" evidence="1">
    <location>
        <begin position="252"/>
        <end position="370"/>
    </location>
</feature>
<organism evidence="4 5">
    <name type="scientific">Pseudoxanthomonas mexicana</name>
    <dbReference type="NCBI Taxonomy" id="128785"/>
    <lineage>
        <taxon>Bacteria</taxon>
        <taxon>Pseudomonadati</taxon>
        <taxon>Pseudomonadota</taxon>
        <taxon>Gammaproteobacteria</taxon>
        <taxon>Lysobacterales</taxon>
        <taxon>Lysobacteraceae</taxon>
        <taxon>Pseudoxanthomonas</taxon>
    </lineage>
</organism>
<dbReference type="Pfam" id="PF13692">
    <property type="entry name" value="Glyco_trans_1_4"/>
    <property type="match status" value="1"/>
</dbReference>
<name>A0A7G9TGB3_PSEMX</name>
<keyword evidence="4" id="KW-0808">Transferase</keyword>
<dbReference type="GO" id="GO:0016740">
    <property type="term" value="F:transferase activity"/>
    <property type="evidence" value="ECO:0007669"/>
    <property type="project" value="UniProtKB-KW"/>
</dbReference>
<accession>A0A7G9TGB3</accession>
<dbReference type="InterPro" id="IPR029044">
    <property type="entry name" value="Nucleotide-diphossugar_trans"/>
</dbReference>
<dbReference type="SUPFAM" id="SSF53335">
    <property type="entry name" value="S-adenosyl-L-methionine-dependent methyltransferases"/>
    <property type="match status" value="1"/>
</dbReference>
<dbReference type="CDD" id="cd02440">
    <property type="entry name" value="AdoMet_MTases"/>
    <property type="match status" value="1"/>
</dbReference>
<dbReference type="Gene3D" id="3.40.50.150">
    <property type="entry name" value="Vaccinia Virus protein VP39"/>
    <property type="match status" value="1"/>
</dbReference>
<reference evidence="4 5" key="1">
    <citation type="submission" date="2020-08" db="EMBL/GenBank/DDBJ databases">
        <title>Streptomycin Non-resistant strain, P. mexicana.</title>
        <authorList>
            <person name="Ganesh-Kumar S."/>
            <person name="Zhe T."/>
            <person name="Yu Z."/>
            <person name="Min Y."/>
        </authorList>
    </citation>
    <scope>NUCLEOTIDE SEQUENCE [LARGE SCALE GENOMIC DNA]</scope>
    <source>
        <strain evidence="4 5">GTZY2</strain>
    </source>
</reference>
<dbReference type="Gene3D" id="3.90.550.10">
    <property type="entry name" value="Spore Coat Polysaccharide Biosynthesis Protein SpsA, Chain A"/>
    <property type="match status" value="1"/>
</dbReference>
<evidence type="ECO:0000259" key="3">
    <source>
        <dbReference type="Pfam" id="PF13847"/>
    </source>
</evidence>
<dbReference type="Proteomes" id="UP000515838">
    <property type="component" value="Chromosome"/>
</dbReference>
<dbReference type="GeneID" id="81470694"/>
<proteinExistence type="predicted"/>
<dbReference type="SUPFAM" id="SSF53448">
    <property type="entry name" value="Nucleotide-diphospho-sugar transferases"/>
    <property type="match status" value="1"/>
</dbReference>
<dbReference type="SUPFAM" id="SSF53756">
    <property type="entry name" value="UDP-Glycosyltransferase/glycogen phosphorylase"/>
    <property type="match status" value="1"/>
</dbReference>
<dbReference type="AlphaFoldDB" id="A0A7G9TGB3"/>
<dbReference type="Pfam" id="PF00535">
    <property type="entry name" value="Glycos_transf_2"/>
    <property type="match status" value="1"/>
</dbReference>
<dbReference type="RefSeq" id="WP_187574324.1">
    <property type="nucleotide sequence ID" value="NZ_CP060731.1"/>
</dbReference>
<sequence length="1168" mass="130054">MKFTGERFVPSESGEIRQEHIHRYAWARDFVAGKRVLDVACGEGYGSRMLAECAATVVGVDVSGDAIEHAKQSYGQANLTFMQGDAAALELPSAAFDVVVSFETIEHLVAQEAMLDGIKRVLAPDGLLIISSPNKKVYSDLAGHHNEFHVKELYFDEFDELLKSRFAHVVYLGQRISTGSAILSIEETLSGRSVDVVVDEGSRVVARVPQHPQPVYFIALAGAKELPQVRASLLFSEVDDLFERQRSIARWAQSLEIEVERVGQLLREEQEDGTKTKQWAQRLNAELEGTRASLGRLTEEFEERSQWALSLDGELSELRRELEGVLKENEKLSVSAAESRRALSESQRSLDQAREATDVLQRELAGAREESRALLVSNTAMLASEKIYKQDLSRMQNELEASHAAGKMASEAVALVSEDAIRKRAETLEAHSKEMAGLRGELDVILRSKSWRWTKPLRFAGRLVRGDWRAIASSLRQSPIAGSRWLAPLRGPVKRWLMVRAASDAMAHGPMGLEAVVSDRTGTLSQLTFETHQKPLVTIVIPAYGNLDYTLACLKSIGEHTQGIAYEVIVAEDASGDGEMDLLASVPGLRYVAHEHNLGFIRSCNAAAALARGSFLCFLNNDTEVTRGWLAALLDVFQSFPDAGLVGSKLIYPDGRLQEAGGILWRDGSAWNYGRLQNPADHEFNYVRTVDYCSGASILVRTDEFRKLGGFDEHFAPAYCEDSDLCFRLRRLGLQTYYAPRSVVVHHEGISHGTDTGGGIKAYQLLNQKKFVARWFEELSGHYPNGVDVFKARERAWGKRVVLIVDHYVPQPDRDAGSRTMAAFIDSLLDLGLVVKFWPDNLWYDEVYAPLLERKGVEVIHGERRFAGFERYVQEYGAHIDFVILSRPHISAPYLDPIRAHSSAKIIYYGHDLHFRRLQREAEVMHQAGLLEQAARMEQLERSIWRRSDLVLYPSQEEALEVVALEPAAKARSITPYAYEPVREPTSPSSRRGILFVAGFGHPPNVDAAFHLVDDIMPIVWAEVPDTPVFLVGANPTTEVKALQGDKVVVTGYVDDGVLADYYARARVAVVPLRYGAGIKSKVVEAFQQGLPLVTTPTGMQGLVGGDGICEVATAAEDLARAIVRLLRDDRAWSNYASEGRAYVEDRFSRSSMRGQMRDVLKLEEFQE</sequence>